<evidence type="ECO:0000313" key="1">
    <source>
        <dbReference type="EMBL" id="KAJ8007633.1"/>
    </source>
</evidence>
<protein>
    <submittedName>
        <fullName evidence="1">Uncharacterized protein</fullName>
    </submittedName>
</protein>
<evidence type="ECO:0000313" key="2">
    <source>
        <dbReference type="Proteomes" id="UP001157502"/>
    </source>
</evidence>
<name>A0ACC2GV72_DALPE</name>
<sequence>MANGTTTRSTANGRTISHQYDQLQTLDVLDDYEFKEGSINQAEAESTEMNFYKGAPAQWLNFYLSEKGAALEKQPQDVASSYS</sequence>
<organism evidence="1 2">
    <name type="scientific">Dallia pectoralis</name>
    <name type="common">Alaska blackfish</name>
    <dbReference type="NCBI Taxonomy" id="75939"/>
    <lineage>
        <taxon>Eukaryota</taxon>
        <taxon>Metazoa</taxon>
        <taxon>Chordata</taxon>
        <taxon>Craniata</taxon>
        <taxon>Vertebrata</taxon>
        <taxon>Euteleostomi</taxon>
        <taxon>Actinopterygii</taxon>
        <taxon>Neopterygii</taxon>
        <taxon>Teleostei</taxon>
        <taxon>Protacanthopterygii</taxon>
        <taxon>Esociformes</taxon>
        <taxon>Umbridae</taxon>
        <taxon>Dallia</taxon>
    </lineage>
</organism>
<keyword evidence="2" id="KW-1185">Reference proteome</keyword>
<reference evidence="1" key="1">
    <citation type="submission" date="2021-05" db="EMBL/GenBank/DDBJ databases">
        <authorList>
            <person name="Pan Q."/>
            <person name="Jouanno E."/>
            <person name="Zahm M."/>
            <person name="Klopp C."/>
            <person name="Cabau C."/>
            <person name="Louis A."/>
            <person name="Berthelot C."/>
            <person name="Parey E."/>
            <person name="Roest Crollius H."/>
            <person name="Montfort J."/>
            <person name="Robinson-Rechavi M."/>
            <person name="Bouchez O."/>
            <person name="Lampietro C."/>
            <person name="Lopez Roques C."/>
            <person name="Donnadieu C."/>
            <person name="Postlethwait J."/>
            <person name="Bobe J."/>
            <person name="Dillon D."/>
            <person name="Chandos A."/>
            <person name="von Hippel F."/>
            <person name="Guiguen Y."/>
        </authorList>
    </citation>
    <scope>NUCLEOTIDE SEQUENCE</scope>
    <source>
        <strain evidence="1">YG-Jan2019</strain>
    </source>
</reference>
<comment type="caution">
    <text evidence="1">The sequence shown here is derived from an EMBL/GenBank/DDBJ whole genome shotgun (WGS) entry which is preliminary data.</text>
</comment>
<feature type="non-terminal residue" evidence="1">
    <location>
        <position position="83"/>
    </location>
</feature>
<dbReference type="EMBL" id="CM055735">
    <property type="protein sequence ID" value="KAJ8007633.1"/>
    <property type="molecule type" value="Genomic_DNA"/>
</dbReference>
<gene>
    <name evidence="1" type="ORF">DPEC_G00096200</name>
</gene>
<dbReference type="Proteomes" id="UP001157502">
    <property type="component" value="Chromosome 8"/>
</dbReference>
<proteinExistence type="predicted"/>
<accession>A0ACC2GV72</accession>